<keyword evidence="1" id="KW-0812">Transmembrane</keyword>
<protein>
    <submittedName>
        <fullName evidence="2">Uncharacterized protein</fullName>
    </submittedName>
</protein>
<keyword evidence="3" id="KW-1185">Reference proteome</keyword>
<dbReference type="RefSeq" id="WP_082046627.1">
    <property type="nucleotide sequence ID" value="NZ_CP006879.1"/>
</dbReference>
<dbReference type="EMBL" id="CP006879">
    <property type="protein sequence ID" value="AJD43585.1"/>
    <property type="molecule type" value="Genomic_DNA"/>
</dbReference>
<dbReference type="HOGENOM" id="CLU_139781_0_0_5"/>
<organism evidence="2 3">
    <name type="scientific">Rhizobium gallicum bv. gallicum R602sp</name>
    <dbReference type="NCBI Taxonomy" id="1041138"/>
    <lineage>
        <taxon>Bacteria</taxon>
        <taxon>Pseudomonadati</taxon>
        <taxon>Pseudomonadota</taxon>
        <taxon>Alphaproteobacteria</taxon>
        <taxon>Hyphomicrobiales</taxon>
        <taxon>Rhizobiaceae</taxon>
        <taxon>Rhizobium/Agrobacterium group</taxon>
        <taxon>Rhizobium</taxon>
    </lineage>
</organism>
<name>A0A0B4XA18_9HYPH</name>
<evidence type="ECO:0000256" key="1">
    <source>
        <dbReference type="SAM" id="Phobius"/>
    </source>
</evidence>
<keyword evidence="1" id="KW-0472">Membrane</keyword>
<feature type="transmembrane region" description="Helical" evidence="1">
    <location>
        <begin position="12"/>
        <end position="31"/>
    </location>
</feature>
<geneLocation type="plasmid" evidence="2 3">
    <name>pRgalR602b</name>
</geneLocation>
<dbReference type="Proteomes" id="UP000031368">
    <property type="component" value="Plasmid pRgalR602b"/>
</dbReference>
<dbReference type="KEGG" id="rga:RGR602_PB00044"/>
<evidence type="ECO:0000313" key="2">
    <source>
        <dbReference type="EMBL" id="AJD43585.1"/>
    </source>
</evidence>
<accession>A0A0B4XA18</accession>
<evidence type="ECO:0000313" key="3">
    <source>
        <dbReference type="Proteomes" id="UP000031368"/>
    </source>
</evidence>
<sequence>MNVENPLEVFANVAAILTAIVAVWAYGRYLWVQRQRRLRLENHLREERPVGDQGHRTLLHLVAHLGMSEAEIIDAAFRSKVIRRRVSIDDQGRADRLLLEYESGNPEDDLPRRSKKRAVF</sequence>
<keyword evidence="2" id="KW-0614">Plasmid</keyword>
<reference evidence="2 3" key="1">
    <citation type="submission" date="2013-11" db="EMBL/GenBank/DDBJ databases">
        <title>Complete genome sequence of Rhizobium gallicum bv. gallicum R602.</title>
        <authorList>
            <person name="Bustos P."/>
            <person name="Santamaria R.I."/>
            <person name="Lozano L."/>
            <person name="Acosta J.L."/>
            <person name="Ormeno-Orrillo E."/>
            <person name="Rogel M.A."/>
            <person name="Romero D."/>
            <person name="Cevallos M.A."/>
            <person name="Martinez-Romero E."/>
            <person name="Gonzalez V."/>
        </authorList>
    </citation>
    <scope>NUCLEOTIDE SEQUENCE [LARGE SCALE GENOMIC DNA]</scope>
    <source>
        <strain evidence="2 3">R602</strain>
        <plasmid evidence="2 3">pRgalR602b</plasmid>
    </source>
</reference>
<dbReference type="AlphaFoldDB" id="A0A0B4XA18"/>
<proteinExistence type="predicted"/>
<gene>
    <name evidence="2" type="ORF">RGR602_PB00044</name>
</gene>
<keyword evidence="1" id="KW-1133">Transmembrane helix</keyword>